<dbReference type="RefSeq" id="WP_085584605.1">
    <property type="nucleotide sequence ID" value="NZ_JAHSTS010000001.1"/>
</dbReference>
<reference evidence="2 3" key="1">
    <citation type="submission" date="2021-06" db="EMBL/GenBank/DDBJ databases">
        <title>Updating the genus Pseudomonas: Description of 43 new species and partition of the Pseudomonas putida group.</title>
        <authorList>
            <person name="Girard L."/>
            <person name="Lood C."/>
            <person name="Vandamme P."/>
            <person name="Rokni-Zadeh H."/>
            <person name="Van Noort V."/>
            <person name="Hofte M."/>
            <person name="Lavigne R."/>
            <person name="De Mot R."/>
        </authorList>
    </citation>
    <scope>NUCLEOTIDE SEQUENCE [LARGE SCALE GENOMIC DNA]</scope>
    <source>
        <strain evidence="2 3">COR58</strain>
    </source>
</reference>
<evidence type="ECO:0008006" key="4">
    <source>
        <dbReference type="Google" id="ProtNLM"/>
    </source>
</evidence>
<keyword evidence="1" id="KW-0472">Membrane</keyword>
<organism evidence="2 3">
    <name type="scientific">Pseudomonas ekonensis</name>
    <dbReference type="NCBI Taxonomy" id="2842353"/>
    <lineage>
        <taxon>Bacteria</taxon>
        <taxon>Pseudomonadati</taxon>
        <taxon>Pseudomonadota</taxon>
        <taxon>Gammaproteobacteria</taxon>
        <taxon>Pseudomonadales</taxon>
        <taxon>Pseudomonadaceae</taxon>
        <taxon>Pseudomonas</taxon>
    </lineage>
</organism>
<protein>
    <recommendedName>
        <fullName evidence="4">DUF2964 family protein</fullName>
    </recommendedName>
</protein>
<sequence length="66" mass="7051">MNNKTIRWMTNLLLCIGTGFMVTGAAALLIGDVVEAEEVRTGASMAVVSFFVIVASYVVAVLEEDL</sequence>
<keyword evidence="3" id="KW-1185">Reference proteome</keyword>
<feature type="transmembrane region" description="Helical" evidence="1">
    <location>
        <begin position="12"/>
        <end position="31"/>
    </location>
</feature>
<name>A0ABS6PAM9_9PSED</name>
<dbReference type="Proteomes" id="UP000765224">
    <property type="component" value="Unassembled WGS sequence"/>
</dbReference>
<accession>A0ABS6PAM9</accession>
<evidence type="ECO:0000256" key="1">
    <source>
        <dbReference type="SAM" id="Phobius"/>
    </source>
</evidence>
<keyword evidence="1" id="KW-0812">Transmembrane</keyword>
<feature type="transmembrane region" description="Helical" evidence="1">
    <location>
        <begin position="43"/>
        <end position="62"/>
    </location>
</feature>
<proteinExistence type="predicted"/>
<evidence type="ECO:0000313" key="3">
    <source>
        <dbReference type="Proteomes" id="UP000765224"/>
    </source>
</evidence>
<evidence type="ECO:0000313" key="2">
    <source>
        <dbReference type="EMBL" id="MBV4457530.1"/>
    </source>
</evidence>
<dbReference type="EMBL" id="JAHSTS010000001">
    <property type="protein sequence ID" value="MBV4457530.1"/>
    <property type="molecule type" value="Genomic_DNA"/>
</dbReference>
<keyword evidence="1" id="KW-1133">Transmembrane helix</keyword>
<gene>
    <name evidence="2" type="ORF">KVG96_06165</name>
</gene>
<comment type="caution">
    <text evidence="2">The sequence shown here is derived from an EMBL/GenBank/DDBJ whole genome shotgun (WGS) entry which is preliminary data.</text>
</comment>